<dbReference type="InterPro" id="IPR000873">
    <property type="entry name" value="AMP-dep_synth/lig_dom"/>
</dbReference>
<reference evidence="7 8" key="1">
    <citation type="submission" date="2016-04" db="EMBL/GenBank/DDBJ databases">
        <title>Complete genome sequence and analysis of deep-sea sediment isolate, Amycolatopsis sp. WP1.</title>
        <authorList>
            <person name="Wang H."/>
            <person name="Chen S."/>
            <person name="Wu Q."/>
        </authorList>
    </citation>
    <scope>NUCLEOTIDE SEQUENCE [LARGE SCALE GENOMIC DNA]</scope>
    <source>
        <strain evidence="7 8">WP1</strain>
    </source>
</reference>
<dbReference type="InterPro" id="IPR020845">
    <property type="entry name" value="AMP-binding_CS"/>
</dbReference>
<sequence length="612" mass="64737">MTDVAATGVECPHPAGGTVRTLGEAFQRTARLRPGAVALRVPGGKQEITWREYAQRVRALAAGLAAHGVTRGSTVGMMLTNRPEAHLVDTAALHLGATPFSIYNTSSPEQIAYLFANAENRVVITEQQFLDRVTASGAKLDHVVLVDGEAEGTITLGQLESAGAEDFDLEAAWQAVEPGDIATLIYTSGTTGPPKGVEITHANVMAEARALLPHLEPGLDDRITSYLPSAHVADRMSAHYLNLVRGVQITCVNDPRTIAAALPDALPTIWVAVPRVWQKIRGGIETKLAAEPKAVKRNLTNWAIGVGRRVAVAKASGAGPSPADRIQHAVADKIVLSKLRHALGLNELRWAVSGAAAIPPETLEYFLGLGLPVYEVWGMSETTAAATTNAPDAFKIGSVGKAMEGVELKLAEDGELLCRGALVTPGYHGQPDKTAEAIDADGWLHTGDIAAIDEDGFVTIVDRKKELIINEAGKNMSPTNIENALKAASPLIAQVVAIGDAKAYVTALVVLDPEMVAARAGELGLSDPSVGVAAESEAVRAAIAEAVRTGNEKLNRAEQIKRFRIVPAAWDPGGDELTPKMSLRRKPIAEKYRAEIDGLYEASPGPQVVDLG</sequence>
<dbReference type="RefSeq" id="WP_113693935.1">
    <property type="nucleotide sequence ID" value="NZ_CP015163.1"/>
</dbReference>
<dbReference type="PROSITE" id="PS00455">
    <property type="entry name" value="AMP_BINDING"/>
    <property type="match status" value="1"/>
</dbReference>
<accession>A0A344L9F6</accession>
<evidence type="ECO:0000256" key="4">
    <source>
        <dbReference type="ARBA" id="ARBA00023098"/>
    </source>
</evidence>
<dbReference type="SUPFAM" id="SSF56801">
    <property type="entry name" value="Acetyl-CoA synthetase-like"/>
    <property type="match status" value="1"/>
</dbReference>
<dbReference type="Pfam" id="PF23562">
    <property type="entry name" value="AMP-binding_C_3"/>
    <property type="match status" value="1"/>
</dbReference>
<name>A0A344L9F6_9PSEU</name>
<evidence type="ECO:0000256" key="1">
    <source>
        <dbReference type="ARBA" id="ARBA00006432"/>
    </source>
</evidence>
<evidence type="ECO:0000313" key="8">
    <source>
        <dbReference type="Proteomes" id="UP000250434"/>
    </source>
</evidence>
<protein>
    <recommendedName>
        <fullName evidence="5">Acyl-CoA synthetase</fullName>
    </recommendedName>
</protein>
<evidence type="ECO:0000256" key="3">
    <source>
        <dbReference type="ARBA" id="ARBA00022832"/>
    </source>
</evidence>
<comment type="similarity">
    <text evidence="1">Belongs to the ATP-dependent AMP-binding enzyme family.</text>
</comment>
<organism evidence="7 8">
    <name type="scientific">Amycolatopsis albispora</name>
    <dbReference type="NCBI Taxonomy" id="1804986"/>
    <lineage>
        <taxon>Bacteria</taxon>
        <taxon>Bacillati</taxon>
        <taxon>Actinomycetota</taxon>
        <taxon>Actinomycetes</taxon>
        <taxon>Pseudonocardiales</taxon>
        <taxon>Pseudonocardiaceae</taxon>
        <taxon>Amycolatopsis</taxon>
    </lineage>
</organism>
<feature type="domain" description="AMP-dependent synthetase/ligase" evidence="6">
    <location>
        <begin position="26"/>
        <end position="428"/>
    </location>
</feature>
<evidence type="ECO:0000259" key="6">
    <source>
        <dbReference type="Pfam" id="PF00501"/>
    </source>
</evidence>
<dbReference type="OrthoDB" id="9803968at2"/>
<keyword evidence="2" id="KW-0436">Ligase</keyword>
<dbReference type="EMBL" id="CP015163">
    <property type="protein sequence ID" value="AXB44680.1"/>
    <property type="molecule type" value="Genomic_DNA"/>
</dbReference>
<dbReference type="KEGG" id="aab:A4R43_21030"/>
<keyword evidence="3" id="KW-0276">Fatty acid metabolism</keyword>
<dbReference type="GO" id="GO:0004467">
    <property type="term" value="F:long-chain fatty acid-CoA ligase activity"/>
    <property type="evidence" value="ECO:0007669"/>
    <property type="project" value="TreeGrafter"/>
</dbReference>
<dbReference type="Proteomes" id="UP000250434">
    <property type="component" value="Chromosome"/>
</dbReference>
<dbReference type="InterPro" id="IPR042099">
    <property type="entry name" value="ANL_N_sf"/>
</dbReference>
<gene>
    <name evidence="7" type="ORF">A4R43_21030</name>
</gene>
<keyword evidence="8" id="KW-1185">Reference proteome</keyword>
<dbReference type="Pfam" id="PF00501">
    <property type="entry name" value="AMP-binding"/>
    <property type="match status" value="1"/>
</dbReference>
<keyword evidence="4" id="KW-0443">Lipid metabolism</keyword>
<dbReference type="PANTHER" id="PTHR43272">
    <property type="entry name" value="LONG-CHAIN-FATTY-ACID--COA LIGASE"/>
    <property type="match status" value="1"/>
</dbReference>
<dbReference type="Gene3D" id="3.40.50.12780">
    <property type="entry name" value="N-terminal domain of ligase-like"/>
    <property type="match status" value="1"/>
</dbReference>
<dbReference type="AlphaFoldDB" id="A0A344L9F6"/>
<evidence type="ECO:0000256" key="5">
    <source>
        <dbReference type="ARBA" id="ARBA00032875"/>
    </source>
</evidence>
<evidence type="ECO:0000256" key="2">
    <source>
        <dbReference type="ARBA" id="ARBA00022598"/>
    </source>
</evidence>
<evidence type="ECO:0000313" key="7">
    <source>
        <dbReference type="EMBL" id="AXB44680.1"/>
    </source>
</evidence>
<proteinExistence type="inferred from homology"/>
<dbReference type="GO" id="GO:0016020">
    <property type="term" value="C:membrane"/>
    <property type="evidence" value="ECO:0007669"/>
    <property type="project" value="TreeGrafter"/>
</dbReference>
<dbReference type="PANTHER" id="PTHR43272:SF32">
    <property type="entry name" value="AMP-DEPENDENT SYNTHETASE_LIGASE DOMAIN-CONTAINING PROTEIN"/>
    <property type="match status" value="1"/>
</dbReference>
<dbReference type="CDD" id="cd05907">
    <property type="entry name" value="VL_LC_FACS_like"/>
    <property type="match status" value="1"/>
</dbReference>